<name>A0A316VLQ6_9BASI</name>
<dbReference type="GO" id="GO:0032259">
    <property type="term" value="P:methylation"/>
    <property type="evidence" value="ECO:0007669"/>
    <property type="project" value="UniProtKB-KW"/>
</dbReference>
<keyword evidence="2 5" id="KW-0812">Transmembrane</keyword>
<dbReference type="InParanoid" id="A0A316VLQ6"/>
<keyword evidence="5" id="KW-0489">Methyltransferase</keyword>
<keyword evidence="5" id="KW-0808">Transferase</keyword>
<keyword evidence="3 5" id="KW-1133">Transmembrane helix</keyword>
<dbReference type="Pfam" id="PF04140">
    <property type="entry name" value="ICMT"/>
    <property type="match status" value="1"/>
</dbReference>
<dbReference type="OrthoDB" id="422086at2759"/>
<feature type="region of interest" description="Disordered" evidence="6">
    <location>
        <begin position="26"/>
        <end position="56"/>
    </location>
</feature>
<reference evidence="7 8" key="1">
    <citation type="journal article" date="2018" name="Mol. Biol. Evol.">
        <title>Broad Genomic Sampling Reveals a Smut Pathogenic Ancestry of the Fungal Clade Ustilaginomycotina.</title>
        <authorList>
            <person name="Kijpornyongpan T."/>
            <person name="Mondo S.J."/>
            <person name="Barry K."/>
            <person name="Sandor L."/>
            <person name="Lee J."/>
            <person name="Lipzen A."/>
            <person name="Pangilinan J."/>
            <person name="LaButti K."/>
            <person name="Hainaut M."/>
            <person name="Henrissat B."/>
            <person name="Grigoriev I.V."/>
            <person name="Spatafora J.W."/>
            <person name="Aime M.C."/>
        </authorList>
    </citation>
    <scope>NUCLEOTIDE SEQUENCE [LARGE SCALE GENOMIC DNA]</scope>
    <source>
        <strain evidence="7 8">MCA 3882</strain>
    </source>
</reference>
<keyword evidence="5" id="KW-0256">Endoplasmic reticulum</keyword>
<comment type="caution">
    <text evidence="5">Lacks conserved residue(s) required for the propagation of feature annotation.</text>
</comment>
<protein>
    <recommendedName>
        <fullName evidence="5">Protein-S-isoprenylcysteine O-methyltransferase</fullName>
        <ecNumber evidence="5">2.1.1.100</ecNumber>
    </recommendedName>
</protein>
<feature type="transmembrane region" description="Helical" evidence="5">
    <location>
        <begin position="184"/>
        <end position="206"/>
    </location>
</feature>
<feature type="compositionally biased region" description="Basic and acidic residues" evidence="6">
    <location>
        <begin position="28"/>
        <end position="53"/>
    </location>
</feature>
<evidence type="ECO:0000256" key="6">
    <source>
        <dbReference type="SAM" id="MobiDB-lite"/>
    </source>
</evidence>
<gene>
    <name evidence="7" type="ORF">FA14DRAFT_27751</name>
</gene>
<comment type="catalytic activity">
    <reaction evidence="5">
        <text>[protein]-C-terminal S-[(2E,6E)-farnesyl]-L-cysteine + S-adenosyl-L-methionine = [protein]-C-terminal S-[(2E,6E)-farnesyl]-L-cysteine methyl ester + S-adenosyl-L-homocysteine</text>
        <dbReference type="Rhea" id="RHEA:21672"/>
        <dbReference type="Rhea" id="RHEA-COMP:12125"/>
        <dbReference type="Rhea" id="RHEA-COMP:12126"/>
        <dbReference type="ChEBI" id="CHEBI:57856"/>
        <dbReference type="ChEBI" id="CHEBI:59789"/>
        <dbReference type="ChEBI" id="CHEBI:90510"/>
        <dbReference type="ChEBI" id="CHEBI:90511"/>
        <dbReference type="EC" id="2.1.1.100"/>
    </reaction>
</comment>
<dbReference type="EC" id="2.1.1.100" evidence="5"/>
<dbReference type="Proteomes" id="UP000245771">
    <property type="component" value="Unassembled WGS sequence"/>
</dbReference>
<accession>A0A316VLQ6</accession>
<feature type="transmembrane region" description="Helical" evidence="5">
    <location>
        <begin position="227"/>
        <end position="247"/>
    </location>
</feature>
<dbReference type="RefSeq" id="XP_025358851.1">
    <property type="nucleotide sequence ID" value="XM_025502115.1"/>
</dbReference>
<keyword evidence="4 5" id="KW-0472">Membrane</keyword>
<keyword evidence="8" id="KW-1185">Reference proteome</keyword>
<feature type="transmembrane region" description="Helical" evidence="5">
    <location>
        <begin position="132"/>
        <end position="149"/>
    </location>
</feature>
<sequence>MADPSLAIQAFIACVASAANYVSITDPSKGRMSDESTEKPDESTEKPVDRDWGGRGGWGGWRSPWYPSKGRMPDDSNDKPVDRVWGSFEKYPVYSKIMLSLRNASPFLTLSQAGYLLYLASNPKKVKFPTKYATSFFLVTILGASWRIWCFRTLDKFFTFRLQVQDDQKVIKSGPYRYLAHPSYLGQSVNVIGIIGGTYGPFNVWMNMFSTKTIAKIGNGIALNSRLLAQVAACGLAILYMGNQIWLVRIRIPDEEAMLRKRFGEEYDEYLSRRWRVIPFIY</sequence>
<dbReference type="GO" id="GO:0004671">
    <property type="term" value="F:protein C-terminal S-isoprenylcysteine carboxyl O-methyltransferase activity"/>
    <property type="evidence" value="ECO:0007669"/>
    <property type="project" value="UniProtKB-EC"/>
</dbReference>
<dbReference type="Gene3D" id="1.20.120.1630">
    <property type="match status" value="1"/>
</dbReference>
<evidence type="ECO:0000256" key="5">
    <source>
        <dbReference type="RuleBase" id="RU362022"/>
    </source>
</evidence>
<organism evidence="7 8">
    <name type="scientific">Meira miltonrushii</name>
    <dbReference type="NCBI Taxonomy" id="1280837"/>
    <lineage>
        <taxon>Eukaryota</taxon>
        <taxon>Fungi</taxon>
        <taxon>Dikarya</taxon>
        <taxon>Basidiomycota</taxon>
        <taxon>Ustilaginomycotina</taxon>
        <taxon>Exobasidiomycetes</taxon>
        <taxon>Exobasidiales</taxon>
        <taxon>Brachybasidiaceae</taxon>
        <taxon>Meira</taxon>
    </lineage>
</organism>
<dbReference type="EMBL" id="KZ819602">
    <property type="protein sequence ID" value="PWN38549.1"/>
    <property type="molecule type" value="Genomic_DNA"/>
</dbReference>
<dbReference type="STRING" id="1280837.A0A316VLQ6"/>
<evidence type="ECO:0000313" key="7">
    <source>
        <dbReference type="EMBL" id="PWN38549.1"/>
    </source>
</evidence>
<dbReference type="GeneID" id="37023896"/>
<proteinExistence type="inferred from homology"/>
<dbReference type="PANTHER" id="PTHR12714:SF9">
    <property type="entry name" value="PROTEIN-S-ISOPRENYLCYSTEINE O-METHYLTRANSFERASE"/>
    <property type="match status" value="1"/>
</dbReference>
<dbReference type="GO" id="GO:0005789">
    <property type="term" value="C:endoplasmic reticulum membrane"/>
    <property type="evidence" value="ECO:0007669"/>
    <property type="project" value="UniProtKB-SubCell"/>
</dbReference>
<dbReference type="PANTHER" id="PTHR12714">
    <property type="entry name" value="PROTEIN-S ISOPRENYLCYSTEINE O-METHYLTRANSFERASE"/>
    <property type="match status" value="1"/>
</dbReference>
<evidence type="ECO:0000256" key="4">
    <source>
        <dbReference type="ARBA" id="ARBA00023136"/>
    </source>
</evidence>
<comment type="similarity">
    <text evidence="5">Belongs to the class VI-like SAM-binding methyltransferase superfamily. Isoprenylcysteine carboxyl methyltransferase family.</text>
</comment>
<dbReference type="InterPro" id="IPR007269">
    <property type="entry name" value="ICMT_MeTrfase"/>
</dbReference>
<evidence type="ECO:0000256" key="1">
    <source>
        <dbReference type="ARBA" id="ARBA00004141"/>
    </source>
</evidence>
<comment type="subcellular location">
    <subcellularLocation>
        <location evidence="5">Endoplasmic reticulum membrane</location>
        <topology evidence="5">Multi-pass membrane protein</topology>
    </subcellularLocation>
    <subcellularLocation>
        <location evidence="1">Membrane</location>
        <topology evidence="1">Multi-pass membrane protein</topology>
    </subcellularLocation>
</comment>
<dbReference type="AlphaFoldDB" id="A0A316VLQ6"/>
<keyword evidence="5" id="KW-0949">S-adenosyl-L-methionine</keyword>
<evidence type="ECO:0000256" key="3">
    <source>
        <dbReference type="ARBA" id="ARBA00022989"/>
    </source>
</evidence>
<evidence type="ECO:0000256" key="2">
    <source>
        <dbReference type="ARBA" id="ARBA00022692"/>
    </source>
</evidence>
<evidence type="ECO:0000313" key="8">
    <source>
        <dbReference type="Proteomes" id="UP000245771"/>
    </source>
</evidence>